<proteinExistence type="predicted"/>
<keyword evidence="4" id="KW-1185">Reference proteome</keyword>
<keyword evidence="2" id="KW-0472">Membrane</keyword>
<keyword evidence="2" id="KW-1133">Transmembrane helix</keyword>
<protein>
    <submittedName>
        <fullName evidence="3">Uncharacterized protein</fullName>
    </submittedName>
</protein>
<dbReference type="Proteomes" id="UP000236161">
    <property type="component" value="Unassembled WGS sequence"/>
</dbReference>
<feature type="transmembrane region" description="Helical" evidence="2">
    <location>
        <begin position="54"/>
        <end position="74"/>
    </location>
</feature>
<gene>
    <name evidence="3" type="ORF">AXF42_Ash015266</name>
</gene>
<accession>A0A2I0ALR0</accession>
<dbReference type="AlphaFoldDB" id="A0A2I0ALR0"/>
<keyword evidence="2" id="KW-0812">Transmembrane</keyword>
<evidence type="ECO:0000313" key="3">
    <source>
        <dbReference type="EMBL" id="PKA56493.1"/>
    </source>
</evidence>
<evidence type="ECO:0000256" key="1">
    <source>
        <dbReference type="SAM" id="MobiDB-lite"/>
    </source>
</evidence>
<sequence>MGLWALYQHISCNFRPSVTHLKVVVREGNIRDHKINFAESEKEYILKKMIKRSALMLLLLLLGVLMLSSGLTTATKFMETAETMADQPEIKPNAGAGGHHHEPWECFTNNPPASSTKAQVISGKKLG</sequence>
<feature type="region of interest" description="Disordered" evidence="1">
    <location>
        <begin position="88"/>
        <end position="127"/>
    </location>
</feature>
<evidence type="ECO:0000313" key="4">
    <source>
        <dbReference type="Proteomes" id="UP000236161"/>
    </source>
</evidence>
<evidence type="ECO:0000256" key="2">
    <source>
        <dbReference type="SAM" id="Phobius"/>
    </source>
</evidence>
<reference evidence="3 4" key="1">
    <citation type="journal article" date="2017" name="Nature">
        <title>The Apostasia genome and the evolution of orchids.</title>
        <authorList>
            <person name="Zhang G.Q."/>
            <person name="Liu K.W."/>
            <person name="Li Z."/>
            <person name="Lohaus R."/>
            <person name="Hsiao Y.Y."/>
            <person name="Niu S.C."/>
            <person name="Wang J.Y."/>
            <person name="Lin Y.C."/>
            <person name="Xu Q."/>
            <person name="Chen L.J."/>
            <person name="Yoshida K."/>
            <person name="Fujiwara S."/>
            <person name="Wang Z.W."/>
            <person name="Zhang Y.Q."/>
            <person name="Mitsuda N."/>
            <person name="Wang M."/>
            <person name="Liu G.H."/>
            <person name="Pecoraro L."/>
            <person name="Huang H.X."/>
            <person name="Xiao X.J."/>
            <person name="Lin M."/>
            <person name="Wu X.Y."/>
            <person name="Wu W.L."/>
            <person name="Chen Y.Y."/>
            <person name="Chang S.B."/>
            <person name="Sakamoto S."/>
            <person name="Ohme-Takagi M."/>
            <person name="Yagi M."/>
            <person name="Zeng S.J."/>
            <person name="Shen C.Y."/>
            <person name="Yeh C.M."/>
            <person name="Luo Y.B."/>
            <person name="Tsai W.C."/>
            <person name="Van de Peer Y."/>
            <person name="Liu Z.J."/>
        </authorList>
    </citation>
    <scope>NUCLEOTIDE SEQUENCE [LARGE SCALE GENOMIC DNA]</scope>
    <source>
        <strain evidence="4">cv. Shenzhen</strain>
        <tissue evidence="3">Stem</tissue>
    </source>
</reference>
<dbReference type="EMBL" id="KZ451971">
    <property type="protein sequence ID" value="PKA56493.1"/>
    <property type="molecule type" value="Genomic_DNA"/>
</dbReference>
<feature type="compositionally biased region" description="Polar residues" evidence="1">
    <location>
        <begin position="107"/>
        <end position="119"/>
    </location>
</feature>
<name>A0A2I0ALR0_9ASPA</name>
<organism evidence="3 4">
    <name type="scientific">Apostasia shenzhenica</name>
    <dbReference type="NCBI Taxonomy" id="1088818"/>
    <lineage>
        <taxon>Eukaryota</taxon>
        <taxon>Viridiplantae</taxon>
        <taxon>Streptophyta</taxon>
        <taxon>Embryophyta</taxon>
        <taxon>Tracheophyta</taxon>
        <taxon>Spermatophyta</taxon>
        <taxon>Magnoliopsida</taxon>
        <taxon>Liliopsida</taxon>
        <taxon>Asparagales</taxon>
        <taxon>Orchidaceae</taxon>
        <taxon>Apostasioideae</taxon>
        <taxon>Apostasia</taxon>
    </lineage>
</organism>